<dbReference type="PANTHER" id="PTHR42973:SF39">
    <property type="entry name" value="FAD-BINDING PCMH-TYPE DOMAIN-CONTAINING PROTEIN"/>
    <property type="match status" value="1"/>
</dbReference>
<dbReference type="Gene3D" id="3.40.462.20">
    <property type="match status" value="1"/>
</dbReference>
<comment type="caution">
    <text evidence="8">The sequence shown here is derived from an EMBL/GenBank/DDBJ whole genome shotgun (WGS) entry which is preliminary data.</text>
</comment>
<dbReference type="InterPro" id="IPR050416">
    <property type="entry name" value="FAD-linked_Oxidoreductase"/>
</dbReference>
<evidence type="ECO:0000256" key="2">
    <source>
        <dbReference type="ARBA" id="ARBA00005466"/>
    </source>
</evidence>
<evidence type="ECO:0000313" key="9">
    <source>
        <dbReference type="Proteomes" id="UP001590950"/>
    </source>
</evidence>
<dbReference type="InterPro" id="IPR016169">
    <property type="entry name" value="FAD-bd_PCMH_sub2"/>
</dbReference>
<feature type="region of interest" description="Disordered" evidence="6">
    <location>
        <begin position="324"/>
        <end position="344"/>
    </location>
</feature>
<dbReference type="Gene3D" id="3.30.465.10">
    <property type="match status" value="1"/>
</dbReference>
<keyword evidence="4" id="KW-0274">FAD</keyword>
<evidence type="ECO:0000256" key="3">
    <source>
        <dbReference type="ARBA" id="ARBA00022630"/>
    </source>
</evidence>
<keyword evidence="5" id="KW-0560">Oxidoreductase</keyword>
<feature type="domain" description="FAD linked oxidase N-terminal" evidence="7">
    <location>
        <begin position="7"/>
        <end position="64"/>
    </location>
</feature>
<evidence type="ECO:0000256" key="1">
    <source>
        <dbReference type="ARBA" id="ARBA00001974"/>
    </source>
</evidence>
<sequence>MHTTYATDLSTTLLFCLEHSIDFATQGGGRATSGASSSDGGIVIDLSEMRDVTVSPVDKTITAQDVGANGLTIDDLLSVRIVLANGSIIRSSETENADLFWALRGAGQSFDVVTEFTYRAHPQPNPVWAGTLIFSPGKLVPLTAFTNHLSSISHPKVAIIIGFAAPAPLHTPLLLAVVLYNGPKAAALSLFEPLLSLNPVMKEIFIIPYSAANSLLNPGTAHSRRKVTIESVFTYSIRPQFVRSLFNKFITFLQETPDVGASMLGFEIYSTDKICQVSNQAMAFANRGTYGSSCMPITWTQKENDFNCRVWARKLSKHFKSELEPRKKRMRGQAGDGGRGRVWL</sequence>
<evidence type="ECO:0000259" key="7">
    <source>
        <dbReference type="Pfam" id="PF01565"/>
    </source>
</evidence>
<proteinExistence type="inferred from homology"/>
<dbReference type="PANTHER" id="PTHR42973">
    <property type="entry name" value="BINDING OXIDOREDUCTASE, PUTATIVE (AFU_ORTHOLOGUE AFUA_1G17690)-RELATED"/>
    <property type="match status" value="1"/>
</dbReference>
<evidence type="ECO:0000256" key="6">
    <source>
        <dbReference type="SAM" id="MobiDB-lite"/>
    </source>
</evidence>
<evidence type="ECO:0000313" key="8">
    <source>
        <dbReference type="EMBL" id="KAL2041735.1"/>
    </source>
</evidence>
<dbReference type="InterPro" id="IPR006094">
    <property type="entry name" value="Oxid_FAD_bind_N"/>
</dbReference>
<dbReference type="Pfam" id="PF01565">
    <property type="entry name" value="FAD_binding_4"/>
    <property type="match status" value="1"/>
</dbReference>
<dbReference type="Proteomes" id="UP001590950">
    <property type="component" value="Unassembled WGS sequence"/>
</dbReference>
<keyword evidence="9" id="KW-1185">Reference proteome</keyword>
<dbReference type="Gene3D" id="3.30.43.10">
    <property type="entry name" value="Uridine Diphospho-n-acetylenolpyruvylglucosamine Reductase, domain 2"/>
    <property type="match status" value="1"/>
</dbReference>
<comment type="similarity">
    <text evidence="2">Belongs to the oxygen-dependent FAD-linked oxidoreductase family.</text>
</comment>
<dbReference type="InterPro" id="IPR016167">
    <property type="entry name" value="FAD-bd_PCMH_sub1"/>
</dbReference>
<keyword evidence="3" id="KW-0285">Flavoprotein</keyword>
<comment type="cofactor">
    <cofactor evidence="1">
        <name>FAD</name>
        <dbReference type="ChEBI" id="CHEBI:57692"/>
    </cofactor>
</comment>
<dbReference type="InterPro" id="IPR036318">
    <property type="entry name" value="FAD-bd_PCMH-like_sf"/>
</dbReference>
<reference evidence="8 9" key="1">
    <citation type="submission" date="2024-09" db="EMBL/GenBank/DDBJ databases">
        <title>Rethinking Asexuality: The Enigmatic Case of Functional Sexual Genes in Lepraria (Stereocaulaceae).</title>
        <authorList>
            <person name="Doellman M."/>
            <person name="Sun Y."/>
            <person name="Barcenas-Pena A."/>
            <person name="Lumbsch H.T."/>
            <person name="Grewe F."/>
        </authorList>
    </citation>
    <scope>NUCLEOTIDE SEQUENCE [LARGE SCALE GENOMIC DNA]</scope>
    <source>
        <strain evidence="8 9">Mercado 3170</strain>
    </source>
</reference>
<gene>
    <name evidence="8" type="ORF">N7G274_005519</name>
</gene>
<organism evidence="8 9">
    <name type="scientific">Stereocaulon virgatum</name>
    <dbReference type="NCBI Taxonomy" id="373712"/>
    <lineage>
        <taxon>Eukaryota</taxon>
        <taxon>Fungi</taxon>
        <taxon>Dikarya</taxon>
        <taxon>Ascomycota</taxon>
        <taxon>Pezizomycotina</taxon>
        <taxon>Lecanoromycetes</taxon>
        <taxon>OSLEUM clade</taxon>
        <taxon>Lecanoromycetidae</taxon>
        <taxon>Lecanorales</taxon>
        <taxon>Lecanorineae</taxon>
        <taxon>Stereocaulaceae</taxon>
        <taxon>Stereocaulon</taxon>
    </lineage>
</organism>
<protein>
    <recommendedName>
        <fullName evidence="7">FAD linked oxidase N-terminal domain-containing protein</fullName>
    </recommendedName>
</protein>
<evidence type="ECO:0000256" key="5">
    <source>
        <dbReference type="ARBA" id="ARBA00023002"/>
    </source>
</evidence>
<dbReference type="SUPFAM" id="SSF56176">
    <property type="entry name" value="FAD-binding/transporter-associated domain-like"/>
    <property type="match status" value="1"/>
</dbReference>
<evidence type="ECO:0000256" key="4">
    <source>
        <dbReference type="ARBA" id="ARBA00022827"/>
    </source>
</evidence>
<name>A0ABR4A7F2_9LECA</name>
<dbReference type="EMBL" id="JBEFKJ010000016">
    <property type="protein sequence ID" value="KAL2041735.1"/>
    <property type="molecule type" value="Genomic_DNA"/>
</dbReference>
<accession>A0ABR4A7F2</accession>